<proteinExistence type="predicted"/>
<reference evidence="1 2" key="1">
    <citation type="submission" date="2009-10" db="EMBL/GenBank/DDBJ databases">
        <authorList>
            <person name="Weinstock G."/>
            <person name="Sodergren E."/>
            <person name="Clifton S."/>
            <person name="Fulton L."/>
            <person name="Fulton B."/>
            <person name="Courtney L."/>
            <person name="Fronick C."/>
            <person name="Harrison M."/>
            <person name="Strong C."/>
            <person name="Farmer C."/>
            <person name="Delahaunty K."/>
            <person name="Markovic C."/>
            <person name="Hall O."/>
            <person name="Minx P."/>
            <person name="Tomlinson C."/>
            <person name="Mitreva M."/>
            <person name="Nelson J."/>
            <person name="Hou S."/>
            <person name="Wollam A."/>
            <person name="Pepin K.H."/>
            <person name="Johnson M."/>
            <person name="Bhonagiri V."/>
            <person name="Nash W.E."/>
            <person name="Warren W."/>
            <person name="Chinwalla A."/>
            <person name="Mardis E.R."/>
            <person name="Wilson R.K."/>
        </authorList>
    </citation>
    <scope>NUCLEOTIDE SEQUENCE [LARGE SCALE GENOMIC DNA]</scope>
    <source>
        <strain evidence="1 2">ATCC 23970</strain>
    </source>
</reference>
<dbReference type="AlphaFoldDB" id="D0WAQ3"/>
<sequence length="76" mass="8686">MINLLIYNLFIINCISDTHIHTPYILACPMRPRESGAEPRVLTSTPFCHLFDHSGTYRFYALINFGYPAAEHNGQT</sequence>
<dbReference type="EMBL" id="ACEQ02000018">
    <property type="protein sequence ID" value="EEZ75393.1"/>
    <property type="molecule type" value="Genomic_DNA"/>
</dbReference>
<name>D0WAQ3_NEILA</name>
<comment type="caution">
    <text evidence="1">The sequence shown here is derived from an EMBL/GenBank/DDBJ whole genome shotgun (WGS) entry which is preliminary data.</text>
</comment>
<accession>D0WAQ3</accession>
<dbReference type="Proteomes" id="UP000003843">
    <property type="component" value="Unassembled WGS sequence"/>
</dbReference>
<evidence type="ECO:0000313" key="1">
    <source>
        <dbReference type="EMBL" id="EEZ75393.1"/>
    </source>
</evidence>
<protein>
    <submittedName>
        <fullName evidence="1">Uncharacterized protein</fullName>
    </submittedName>
</protein>
<evidence type="ECO:0000313" key="2">
    <source>
        <dbReference type="Proteomes" id="UP000003843"/>
    </source>
</evidence>
<organism evidence="1 2">
    <name type="scientific">Neisseria lactamica ATCC 23970</name>
    <dbReference type="NCBI Taxonomy" id="546265"/>
    <lineage>
        <taxon>Bacteria</taxon>
        <taxon>Pseudomonadati</taxon>
        <taxon>Pseudomonadota</taxon>
        <taxon>Betaproteobacteria</taxon>
        <taxon>Neisseriales</taxon>
        <taxon>Neisseriaceae</taxon>
        <taxon>Neisseria</taxon>
    </lineage>
</organism>
<gene>
    <name evidence="1" type="ORF">NEILACOT_04624</name>
</gene>